<evidence type="ECO:0000313" key="2">
    <source>
        <dbReference type="EMBL" id="AGA29632.1"/>
    </source>
</evidence>
<gene>
    <name evidence="2" type="ordered locus">Sinac_5488</name>
</gene>
<proteinExistence type="predicted"/>
<dbReference type="KEGG" id="saci:Sinac_5488"/>
<dbReference type="HOGENOM" id="CLU_2791711_0_0_0"/>
<dbReference type="AlphaFoldDB" id="L0DK49"/>
<dbReference type="Proteomes" id="UP000010798">
    <property type="component" value="Chromosome"/>
</dbReference>
<reference evidence="2 3" key="1">
    <citation type="submission" date="2012-02" db="EMBL/GenBank/DDBJ databases">
        <title>Complete sequence of chromosome of Singulisphaera acidiphila DSM 18658.</title>
        <authorList>
            <consortium name="US DOE Joint Genome Institute (JGI-PGF)"/>
            <person name="Lucas S."/>
            <person name="Copeland A."/>
            <person name="Lapidus A."/>
            <person name="Glavina del Rio T."/>
            <person name="Dalin E."/>
            <person name="Tice H."/>
            <person name="Bruce D."/>
            <person name="Goodwin L."/>
            <person name="Pitluck S."/>
            <person name="Peters L."/>
            <person name="Ovchinnikova G."/>
            <person name="Chertkov O."/>
            <person name="Kyrpides N."/>
            <person name="Mavromatis K."/>
            <person name="Ivanova N."/>
            <person name="Brettin T."/>
            <person name="Detter J.C."/>
            <person name="Han C."/>
            <person name="Larimer F."/>
            <person name="Land M."/>
            <person name="Hauser L."/>
            <person name="Markowitz V."/>
            <person name="Cheng J.-F."/>
            <person name="Hugenholtz P."/>
            <person name="Woyke T."/>
            <person name="Wu D."/>
            <person name="Tindall B."/>
            <person name="Pomrenke H."/>
            <person name="Brambilla E."/>
            <person name="Klenk H.-P."/>
            <person name="Eisen J.A."/>
        </authorList>
    </citation>
    <scope>NUCLEOTIDE SEQUENCE [LARGE SCALE GENOMIC DNA]</scope>
    <source>
        <strain evidence="3">ATCC BAA-1392 / DSM 18658 / VKM B-2454 / MOB10</strain>
    </source>
</reference>
<name>L0DK49_SINAD</name>
<dbReference type="PROSITE" id="PS51257">
    <property type="entry name" value="PROKAR_LIPOPROTEIN"/>
    <property type="match status" value="1"/>
</dbReference>
<protein>
    <submittedName>
        <fullName evidence="2">Uncharacterized protein</fullName>
    </submittedName>
</protein>
<sequence>MHSRHLSSRRFFIQAATTSLGVSLLAIAGCGGPQNTETVVPEIPPEQAAKDSMDYYKKNVAGKKKSVR</sequence>
<evidence type="ECO:0000256" key="1">
    <source>
        <dbReference type="SAM" id="SignalP"/>
    </source>
</evidence>
<feature type="chain" id="PRO_5003940881" evidence="1">
    <location>
        <begin position="29"/>
        <end position="68"/>
    </location>
</feature>
<evidence type="ECO:0000313" key="3">
    <source>
        <dbReference type="Proteomes" id="UP000010798"/>
    </source>
</evidence>
<dbReference type="RefSeq" id="WP_015248732.1">
    <property type="nucleotide sequence ID" value="NC_019892.1"/>
</dbReference>
<keyword evidence="3" id="KW-1185">Reference proteome</keyword>
<feature type="signal peptide" evidence="1">
    <location>
        <begin position="1"/>
        <end position="28"/>
    </location>
</feature>
<dbReference type="EMBL" id="CP003364">
    <property type="protein sequence ID" value="AGA29632.1"/>
    <property type="molecule type" value="Genomic_DNA"/>
</dbReference>
<accession>L0DK49</accession>
<organism evidence="2 3">
    <name type="scientific">Singulisphaera acidiphila (strain ATCC BAA-1392 / DSM 18658 / VKM B-2454 / MOB10)</name>
    <dbReference type="NCBI Taxonomy" id="886293"/>
    <lineage>
        <taxon>Bacteria</taxon>
        <taxon>Pseudomonadati</taxon>
        <taxon>Planctomycetota</taxon>
        <taxon>Planctomycetia</taxon>
        <taxon>Isosphaerales</taxon>
        <taxon>Isosphaeraceae</taxon>
        <taxon>Singulisphaera</taxon>
    </lineage>
</organism>
<keyword evidence="1" id="KW-0732">Signal</keyword>